<evidence type="ECO:0000256" key="1">
    <source>
        <dbReference type="ARBA" id="ARBA00022801"/>
    </source>
</evidence>
<dbReference type="InterPro" id="IPR029058">
    <property type="entry name" value="AB_hydrolase_fold"/>
</dbReference>
<dbReference type="AlphaFoldDB" id="E4RYT4"/>
<evidence type="ECO:0000259" key="2">
    <source>
        <dbReference type="Pfam" id="PF20434"/>
    </source>
</evidence>
<organism evidence="3 4">
    <name type="scientific">Leadbetterella byssophila (strain DSM 17132 / JCM 16389 / KACC 11308 / NBRC 106382 / 4M15)</name>
    <dbReference type="NCBI Taxonomy" id="649349"/>
    <lineage>
        <taxon>Bacteria</taxon>
        <taxon>Pseudomonadati</taxon>
        <taxon>Bacteroidota</taxon>
        <taxon>Cytophagia</taxon>
        <taxon>Cytophagales</taxon>
        <taxon>Leadbetterellaceae</taxon>
        <taxon>Leadbetterella</taxon>
    </lineage>
</organism>
<protein>
    <submittedName>
        <fullName evidence="3">Pectinesterase</fullName>
    </submittedName>
</protein>
<feature type="domain" description="BD-FAE-like" evidence="2">
    <location>
        <begin position="46"/>
        <end position="217"/>
    </location>
</feature>
<dbReference type="HOGENOM" id="CLU_012494_4_0_10"/>
<reference key="1">
    <citation type="submission" date="2010-11" db="EMBL/GenBank/DDBJ databases">
        <title>The complete genome of Leadbetterella byssophila DSM 17132.</title>
        <authorList>
            <consortium name="US DOE Joint Genome Institute (JGI-PGF)"/>
            <person name="Lucas S."/>
            <person name="Copeland A."/>
            <person name="Lapidus A."/>
            <person name="Glavina del Rio T."/>
            <person name="Dalin E."/>
            <person name="Tice H."/>
            <person name="Bruce D."/>
            <person name="Goodwin L."/>
            <person name="Pitluck S."/>
            <person name="Kyrpides N."/>
            <person name="Mavromatis K."/>
            <person name="Ivanova N."/>
            <person name="Teshima H."/>
            <person name="Brettin T."/>
            <person name="Detter J.C."/>
            <person name="Han C."/>
            <person name="Tapia R."/>
            <person name="Land M."/>
            <person name="Hauser L."/>
            <person name="Markowitz V."/>
            <person name="Cheng J.-F."/>
            <person name="Hugenholtz P."/>
            <person name="Woyke T."/>
            <person name="Wu D."/>
            <person name="Tindall B."/>
            <person name="Pomrenke H.G."/>
            <person name="Brambilla E."/>
            <person name="Klenk H.-P."/>
            <person name="Eisen J.A."/>
        </authorList>
    </citation>
    <scope>NUCLEOTIDE SEQUENCE [LARGE SCALE GENOMIC DNA]</scope>
    <source>
        <strain>DSM 17132</strain>
    </source>
</reference>
<dbReference type="eggNOG" id="COG0657">
    <property type="taxonomic scope" value="Bacteria"/>
</dbReference>
<dbReference type="Proteomes" id="UP000007435">
    <property type="component" value="Chromosome"/>
</dbReference>
<keyword evidence="4" id="KW-1185">Reference proteome</keyword>
<dbReference type="GO" id="GO:0016787">
    <property type="term" value="F:hydrolase activity"/>
    <property type="evidence" value="ECO:0007669"/>
    <property type="project" value="UniProtKB-KW"/>
</dbReference>
<dbReference type="SUPFAM" id="SSF53474">
    <property type="entry name" value="alpha/beta-Hydrolases"/>
    <property type="match status" value="1"/>
</dbReference>
<dbReference type="InterPro" id="IPR050300">
    <property type="entry name" value="GDXG_lipolytic_enzyme"/>
</dbReference>
<dbReference type="Gene3D" id="3.40.50.1820">
    <property type="entry name" value="alpha/beta hydrolase"/>
    <property type="match status" value="1"/>
</dbReference>
<sequence>MFRVWILIVICHSLFAQDLVKGREPDLLMSYAPGRKIEVHRASGISKAPMIMLIHGGGWSSGEPAQMRAWADTLSKLGYVCLSVQYTLSGEGLYPAAVKDLKAAIAFMHKNAAMVGGDKNKLALLGFSAGGQLASLLGTTWDSDLYGKDKTRIHAVINMDGILAFIHPESGEGDDSKKPSAATRWFGYPKDFSTKHWEEASALNHVSEKTPPHLFLNSSVNRMQAGRREFQARLAQWNIYSEAHKFEDAPHDFCLKRPWLSDAVSYTHSFLKKVLP</sequence>
<dbReference type="OrthoDB" id="9777975at2"/>
<dbReference type="PANTHER" id="PTHR48081:SF13">
    <property type="entry name" value="ALPHA_BETA HYDROLASE"/>
    <property type="match status" value="1"/>
</dbReference>
<keyword evidence="1" id="KW-0378">Hydrolase</keyword>
<name>E4RYT4_LEAB4</name>
<dbReference type="STRING" id="649349.Lbys_1623"/>
<evidence type="ECO:0000313" key="3">
    <source>
        <dbReference type="EMBL" id="ADQ17331.1"/>
    </source>
</evidence>
<dbReference type="PANTHER" id="PTHR48081">
    <property type="entry name" value="AB HYDROLASE SUPERFAMILY PROTEIN C4A8.06C"/>
    <property type="match status" value="1"/>
</dbReference>
<gene>
    <name evidence="3" type="ordered locus">Lbys_1623</name>
</gene>
<accession>E4RYT4</accession>
<reference evidence="3 4" key="2">
    <citation type="journal article" date="2011" name="Stand. Genomic Sci.">
        <title>Complete genome sequence of Leadbetterella byssophila type strain (4M15).</title>
        <authorList>
            <person name="Abt B."/>
            <person name="Teshima H."/>
            <person name="Lucas S."/>
            <person name="Lapidus A."/>
            <person name="Del Rio T.G."/>
            <person name="Nolan M."/>
            <person name="Tice H."/>
            <person name="Cheng J.F."/>
            <person name="Pitluck S."/>
            <person name="Liolios K."/>
            <person name="Pagani I."/>
            <person name="Ivanova N."/>
            <person name="Mavromatis K."/>
            <person name="Pati A."/>
            <person name="Tapia R."/>
            <person name="Han C."/>
            <person name="Goodwin L."/>
            <person name="Chen A."/>
            <person name="Palaniappan K."/>
            <person name="Land M."/>
            <person name="Hauser L."/>
            <person name="Chang Y.J."/>
            <person name="Jeffries C.D."/>
            <person name="Rohde M."/>
            <person name="Goker M."/>
            <person name="Tindall B.J."/>
            <person name="Detter J.C."/>
            <person name="Woyke T."/>
            <person name="Bristow J."/>
            <person name="Eisen J.A."/>
            <person name="Markowitz V."/>
            <person name="Hugenholtz P."/>
            <person name="Klenk H.P."/>
            <person name="Kyrpides N.C."/>
        </authorList>
    </citation>
    <scope>NUCLEOTIDE SEQUENCE [LARGE SCALE GENOMIC DNA]</scope>
    <source>
        <strain evidence="4">DSM 17132 / JCM 16389 / KACC 11308 / NBRC 106382 / 4M15</strain>
    </source>
</reference>
<dbReference type="KEGG" id="lby:Lbys_1623"/>
<dbReference type="EMBL" id="CP002305">
    <property type="protein sequence ID" value="ADQ17331.1"/>
    <property type="molecule type" value="Genomic_DNA"/>
</dbReference>
<dbReference type="InterPro" id="IPR049492">
    <property type="entry name" value="BD-FAE-like_dom"/>
</dbReference>
<proteinExistence type="predicted"/>
<dbReference type="RefSeq" id="WP_013408380.1">
    <property type="nucleotide sequence ID" value="NC_014655.1"/>
</dbReference>
<evidence type="ECO:0000313" key="4">
    <source>
        <dbReference type="Proteomes" id="UP000007435"/>
    </source>
</evidence>
<dbReference type="Pfam" id="PF20434">
    <property type="entry name" value="BD-FAE"/>
    <property type="match status" value="1"/>
</dbReference>